<organism evidence="2 3">
    <name type="scientific">Jatrophihabitans lederbergiae</name>
    <dbReference type="NCBI Taxonomy" id="3075547"/>
    <lineage>
        <taxon>Bacteria</taxon>
        <taxon>Bacillati</taxon>
        <taxon>Actinomycetota</taxon>
        <taxon>Actinomycetes</taxon>
        <taxon>Jatrophihabitantales</taxon>
        <taxon>Jatrophihabitantaceae</taxon>
        <taxon>Jatrophihabitans</taxon>
    </lineage>
</organism>
<dbReference type="RefSeq" id="WP_311423714.1">
    <property type="nucleotide sequence ID" value="NZ_JAVREH010000019.1"/>
</dbReference>
<evidence type="ECO:0008006" key="4">
    <source>
        <dbReference type="Google" id="ProtNLM"/>
    </source>
</evidence>
<accession>A0ABU2JC58</accession>
<protein>
    <recommendedName>
        <fullName evidence="4">Transposase</fullName>
    </recommendedName>
</protein>
<feature type="compositionally biased region" description="Low complexity" evidence="1">
    <location>
        <begin position="311"/>
        <end position="320"/>
    </location>
</feature>
<feature type="compositionally biased region" description="Basic and acidic residues" evidence="1">
    <location>
        <begin position="287"/>
        <end position="300"/>
    </location>
</feature>
<feature type="region of interest" description="Disordered" evidence="1">
    <location>
        <begin position="278"/>
        <end position="320"/>
    </location>
</feature>
<evidence type="ECO:0000313" key="2">
    <source>
        <dbReference type="EMBL" id="MDT0262565.1"/>
    </source>
</evidence>
<evidence type="ECO:0000313" key="3">
    <source>
        <dbReference type="Proteomes" id="UP001183176"/>
    </source>
</evidence>
<name>A0ABU2JC58_9ACTN</name>
<dbReference type="Proteomes" id="UP001183176">
    <property type="component" value="Unassembled WGS sequence"/>
</dbReference>
<gene>
    <name evidence="2" type="ORF">RM423_14305</name>
</gene>
<keyword evidence="3" id="KW-1185">Reference proteome</keyword>
<comment type="caution">
    <text evidence="2">The sequence shown here is derived from an EMBL/GenBank/DDBJ whole genome shotgun (WGS) entry which is preliminary data.</text>
</comment>
<proteinExistence type="predicted"/>
<sequence length="320" mass="34552">MDLDEAADELYAVPPEDFATRRDTLVTEARSAGDRTLARQIGKLKKPVLAAALVNAVTRSEPPEVAELTELGTRMRSAQRELRGADLRELSGQRQQLLARLVRLAGAAASRSVTEAVLAQVRATFDAAIADEAAEAAVLSGRLTAALSYSGFGEVDVTDAVAVPRTKHRHLSVVREPASDPWSEQQDEHTEAHRGSAARTEAQAVEERRAEAQRAEQRRAALREAVDEVAAAHAARTSADQTANDARAVLKEARERAATIADRAHELEELLHQARVAADEASTAERAAQRQSDEAERTAEDAAEVQRAAEEALSALARRD</sequence>
<feature type="compositionally biased region" description="Basic and acidic residues" evidence="1">
    <location>
        <begin position="205"/>
        <end position="219"/>
    </location>
</feature>
<evidence type="ECO:0000256" key="1">
    <source>
        <dbReference type="SAM" id="MobiDB-lite"/>
    </source>
</evidence>
<dbReference type="EMBL" id="JAVREH010000019">
    <property type="protein sequence ID" value="MDT0262565.1"/>
    <property type="molecule type" value="Genomic_DNA"/>
</dbReference>
<feature type="region of interest" description="Disordered" evidence="1">
    <location>
        <begin position="172"/>
        <end position="219"/>
    </location>
</feature>
<reference evidence="3" key="1">
    <citation type="submission" date="2023-07" db="EMBL/GenBank/DDBJ databases">
        <title>30 novel species of actinomycetes from the DSMZ collection.</title>
        <authorList>
            <person name="Nouioui I."/>
        </authorList>
    </citation>
    <scope>NUCLEOTIDE SEQUENCE [LARGE SCALE GENOMIC DNA]</scope>
    <source>
        <strain evidence="3">DSM 44399</strain>
    </source>
</reference>